<gene>
    <name evidence="2" type="ORF">A4R26_32995</name>
</gene>
<dbReference type="SUPFAM" id="SSF53335">
    <property type="entry name" value="S-adenosyl-L-methionine-dependent methyltransferases"/>
    <property type="match status" value="1"/>
</dbReference>
<name>A0A1V9GAR3_9BACT</name>
<evidence type="ECO:0000313" key="3">
    <source>
        <dbReference type="Proteomes" id="UP000192276"/>
    </source>
</evidence>
<proteinExistence type="predicted"/>
<reference evidence="3" key="1">
    <citation type="submission" date="2016-04" db="EMBL/GenBank/DDBJ databases">
        <authorList>
            <person name="Chen L."/>
            <person name="Zhuang W."/>
            <person name="Wang G."/>
        </authorList>
    </citation>
    <scope>NUCLEOTIDE SEQUENCE [LARGE SCALE GENOMIC DNA]</scope>
    <source>
        <strain evidence="3">208</strain>
    </source>
</reference>
<dbReference type="GO" id="GO:0008171">
    <property type="term" value="F:O-methyltransferase activity"/>
    <property type="evidence" value="ECO:0007669"/>
    <property type="project" value="TreeGrafter"/>
</dbReference>
<dbReference type="Proteomes" id="UP000192276">
    <property type="component" value="Unassembled WGS sequence"/>
</dbReference>
<dbReference type="RefSeq" id="WP_081161426.1">
    <property type="nucleotide sequence ID" value="NZ_LWBP01000017.1"/>
</dbReference>
<dbReference type="PANTHER" id="PTHR36973:SF4">
    <property type="entry name" value="NODULATION PROTEIN"/>
    <property type="match status" value="1"/>
</dbReference>
<dbReference type="EMBL" id="LWBP01000017">
    <property type="protein sequence ID" value="OQP67657.1"/>
    <property type="molecule type" value="Genomic_DNA"/>
</dbReference>
<dbReference type="OrthoDB" id="9812600at2"/>
<dbReference type="InterPro" id="IPR029063">
    <property type="entry name" value="SAM-dependent_MTases_sf"/>
</dbReference>
<dbReference type="AlphaFoldDB" id="A0A1V9GAR3"/>
<evidence type="ECO:0000259" key="1">
    <source>
        <dbReference type="Pfam" id="PF05050"/>
    </source>
</evidence>
<feature type="domain" description="Methyltransferase FkbM" evidence="1">
    <location>
        <begin position="48"/>
        <end position="206"/>
    </location>
</feature>
<dbReference type="STRING" id="550983.A4R26_32995"/>
<protein>
    <recommendedName>
        <fullName evidence="1">Methyltransferase FkbM domain-containing protein</fullName>
    </recommendedName>
</protein>
<organism evidence="2 3">
    <name type="scientific">Niastella populi</name>
    <dbReference type="NCBI Taxonomy" id="550983"/>
    <lineage>
        <taxon>Bacteria</taxon>
        <taxon>Pseudomonadati</taxon>
        <taxon>Bacteroidota</taxon>
        <taxon>Chitinophagia</taxon>
        <taxon>Chitinophagales</taxon>
        <taxon>Chitinophagaceae</taxon>
        <taxon>Niastella</taxon>
    </lineage>
</organism>
<sequence>MNLIRKKIEAKLYSGDVKRMIARNKIPDQRTSFERLKELGFSPELTFDIGAYQGDFSNMCLEIWPETTIYAFEALKDKISPLKRRFASNNVKVIEGIIGQEDKESINFYADETASSVLASEEVNTEKKVVSQKMMRLDSFIKSENLKPPTLLKIDTQGYEYEILQGCGKVLNSIEVILLELNFLEVYQNVKLAHEVIAFLSEHDFVIYDICEIHRRPLDMALFQIDFLFIKKDNSLRKDKRWDKNILKK</sequence>
<dbReference type="Gene3D" id="3.40.50.150">
    <property type="entry name" value="Vaccinia Virus protein VP39"/>
    <property type="match status" value="1"/>
</dbReference>
<dbReference type="PANTHER" id="PTHR36973">
    <property type="entry name" value="SLL1456 PROTEIN-RELATED"/>
    <property type="match status" value="1"/>
</dbReference>
<accession>A0A1V9GAR3</accession>
<dbReference type="InterPro" id="IPR053188">
    <property type="entry name" value="FkbM_Methyltransferase"/>
</dbReference>
<dbReference type="Pfam" id="PF05050">
    <property type="entry name" value="Methyltransf_21"/>
    <property type="match status" value="1"/>
</dbReference>
<evidence type="ECO:0000313" key="2">
    <source>
        <dbReference type="EMBL" id="OQP67657.1"/>
    </source>
</evidence>
<comment type="caution">
    <text evidence="2">The sequence shown here is derived from an EMBL/GenBank/DDBJ whole genome shotgun (WGS) entry which is preliminary data.</text>
</comment>
<dbReference type="NCBIfam" id="TIGR01444">
    <property type="entry name" value="fkbM_fam"/>
    <property type="match status" value="1"/>
</dbReference>
<dbReference type="InterPro" id="IPR006342">
    <property type="entry name" value="FkbM_mtfrase"/>
</dbReference>
<keyword evidence="3" id="KW-1185">Reference proteome</keyword>